<dbReference type="GO" id="GO:0003677">
    <property type="term" value="F:DNA binding"/>
    <property type="evidence" value="ECO:0007669"/>
    <property type="project" value="UniProtKB-KW"/>
</dbReference>
<dbReference type="PROSITE" id="PS51898">
    <property type="entry name" value="TYR_RECOMBINASE"/>
    <property type="match status" value="1"/>
</dbReference>
<evidence type="ECO:0000313" key="5">
    <source>
        <dbReference type="EMBL" id="GII93489.1"/>
    </source>
</evidence>
<comment type="similarity">
    <text evidence="1">Belongs to the 'phage' integrase family.</text>
</comment>
<dbReference type="PANTHER" id="PTHR30349">
    <property type="entry name" value="PHAGE INTEGRASE-RELATED"/>
    <property type="match status" value="1"/>
</dbReference>
<dbReference type="InterPro" id="IPR002104">
    <property type="entry name" value="Integrase_catalytic"/>
</dbReference>
<evidence type="ECO:0000256" key="1">
    <source>
        <dbReference type="ARBA" id="ARBA00008857"/>
    </source>
</evidence>
<dbReference type="Gene3D" id="1.10.150.130">
    <property type="match status" value="1"/>
</dbReference>
<evidence type="ECO:0000313" key="6">
    <source>
        <dbReference type="Proteomes" id="UP000606172"/>
    </source>
</evidence>
<proteinExistence type="inferred from homology"/>
<evidence type="ECO:0000256" key="2">
    <source>
        <dbReference type="ARBA" id="ARBA00023125"/>
    </source>
</evidence>
<dbReference type="InterPro" id="IPR050090">
    <property type="entry name" value="Tyrosine_recombinase_XerCD"/>
</dbReference>
<reference evidence="5" key="1">
    <citation type="submission" date="2021-01" db="EMBL/GenBank/DDBJ databases">
        <title>Whole genome shotgun sequence of Sinosporangium siamense NBRC 109515.</title>
        <authorList>
            <person name="Komaki H."/>
            <person name="Tamura T."/>
        </authorList>
    </citation>
    <scope>NUCLEOTIDE SEQUENCE</scope>
    <source>
        <strain evidence="5">NBRC 109515</strain>
    </source>
</reference>
<gene>
    <name evidence="5" type="ORF">Ssi02_37200</name>
</gene>
<feature type="domain" description="Tyr recombinase" evidence="4">
    <location>
        <begin position="130"/>
        <end position="348"/>
    </location>
</feature>
<dbReference type="InterPro" id="IPR010998">
    <property type="entry name" value="Integrase_recombinase_N"/>
</dbReference>
<dbReference type="GO" id="GO:0015074">
    <property type="term" value="P:DNA integration"/>
    <property type="evidence" value="ECO:0007669"/>
    <property type="project" value="InterPro"/>
</dbReference>
<name>A0A919RKB5_9ACTN</name>
<evidence type="ECO:0000259" key="4">
    <source>
        <dbReference type="PROSITE" id="PS51898"/>
    </source>
</evidence>
<protein>
    <submittedName>
        <fullName evidence="5">Integrase</fullName>
    </submittedName>
</protein>
<accession>A0A919RKB5</accession>
<evidence type="ECO:0000256" key="3">
    <source>
        <dbReference type="ARBA" id="ARBA00023172"/>
    </source>
</evidence>
<dbReference type="Gene3D" id="1.10.443.10">
    <property type="entry name" value="Intergrase catalytic core"/>
    <property type="match status" value="1"/>
</dbReference>
<dbReference type="InterPro" id="IPR013762">
    <property type="entry name" value="Integrase-like_cat_sf"/>
</dbReference>
<keyword evidence="2" id="KW-0238">DNA-binding</keyword>
<keyword evidence="6" id="KW-1185">Reference proteome</keyword>
<organism evidence="5 6">
    <name type="scientific">Sinosporangium siamense</name>
    <dbReference type="NCBI Taxonomy" id="1367973"/>
    <lineage>
        <taxon>Bacteria</taxon>
        <taxon>Bacillati</taxon>
        <taxon>Actinomycetota</taxon>
        <taxon>Actinomycetes</taxon>
        <taxon>Streptosporangiales</taxon>
        <taxon>Streptosporangiaceae</taxon>
        <taxon>Sinosporangium</taxon>
    </lineage>
</organism>
<dbReference type="EMBL" id="BOOW01000023">
    <property type="protein sequence ID" value="GII93489.1"/>
    <property type="molecule type" value="Genomic_DNA"/>
</dbReference>
<dbReference type="Proteomes" id="UP000606172">
    <property type="component" value="Unassembled WGS sequence"/>
</dbReference>
<dbReference type="SUPFAM" id="SSF56349">
    <property type="entry name" value="DNA breaking-rejoining enzymes"/>
    <property type="match status" value="1"/>
</dbReference>
<keyword evidence="3" id="KW-0233">DNA recombination</keyword>
<dbReference type="AlphaFoldDB" id="A0A919RKB5"/>
<dbReference type="PANTHER" id="PTHR30349:SF64">
    <property type="entry name" value="PROPHAGE INTEGRASE INTD-RELATED"/>
    <property type="match status" value="1"/>
</dbReference>
<comment type="caution">
    <text evidence="5">The sequence shown here is derived from an EMBL/GenBank/DDBJ whole genome shotgun (WGS) entry which is preliminary data.</text>
</comment>
<dbReference type="InterPro" id="IPR011010">
    <property type="entry name" value="DNA_brk_join_enz"/>
</dbReference>
<dbReference type="GO" id="GO:0006310">
    <property type="term" value="P:DNA recombination"/>
    <property type="evidence" value="ECO:0007669"/>
    <property type="project" value="UniProtKB-KW"/>
</dbReference>
<sequence>MSDALATVLPALASDKPGRPETVALRRALRKYVLMPEGMRPDPPADVAKALRWLEAASLDVKALSATKVIRPALDSLTLKLDGTKAAANTIKRKRAVVHHVLEYAVELEELDSNPLHRVKWKPPKTTEAVDPRVVVNPLQARELLSAVARVGERRIKRGRRLMAMFACMYFAALRPAEAVSLRLDNCHLPLKGWGRLTLDASRPEVNRRWTDSGDAHEVRGLKHRAANDVRVVPIPPELVKILRQHIAELGVAPDGRLFRSERDGVVASTAYTEVWQEARKLALSPAQVASPLAQRPYDLRHAAVSLWLNGGVSAPEVAKRAGHGVDVLLRVYAKCIDGQEEIVNQRI</sequence>
<dbReference type="RefSeq" id="WP_239129012.1">
    <property type="nucleotide sequence ID" value="NZ_BOOW01000023.1"/>
</dbReference>